<evidence type="ECO:0000313" key="4">
    <source>
        <dbReference type="EMBL" id="KAF9995154.1"/>
    </source>
</evidence>
<dbReference type="GO" id="GO:0000329">
    <property type="term" value="C:fungal-type vacuole membrane"/>
    <property type="evidence" value="ECO:0007669"/>
    <property type="project" value="TreeGrafter"/>
</dbReference>
<evidence type="ECO:0000256" key="1">
    <source>
        <dbReference type="PROSITE-ProRule" id="PRU00781"/>
    </source>
</evidence>
<evidence type="ECO:0000259" key="3">
    <source>
        <dbReference type="PROSITE" id="PS51455"/>
    </source>
</evidence>
<dbReference type="Proteomes" id="UP000703661">
    <property type="component" value="Unassembled WGS sequence"/>
</dbReference>
<dbReference type="GO" id="GO:0046854">
    <property type="term" value="P:phosphatidylinositol phosphate biosynthetic process"/>
    <property type="evidence" value="ECO:0007669"/>
    <property type="project" value="TreeGrafter"/>
</dbReference>
<dbReference type="PANTHER" id="PTHR45748">
    <property type="entry name" value="1-PHOSPHATIDYLINOSITOL 3-PHOSPHATE 5-KINASE-RELATED"/>
    <property type="match status" value="1"/>
</dbReference>
<dbReference type="InterPro" id="IPR027483">
    <property type="entry name" value="PInositol-4-P-4/5-kinase_C_sf"/>
</dbReference>
<proteinExistence type="predicted"/>
<keyword evidence="5" id="KW-1185">Reference proteome</keyword>
<dbReference type="GO" id="GO:0000285">
    <property type="term" value="F:1-phosphatidylinositol-3-phosphate 5-kinase activity"/>
    <property type="evidence" value="ECO:0007669"/>
    <property type="project" value="TreeGrafter"/>
</dbReference>
<keyword evidence="1" id="KW-0067">ATP-binding</keyword>
<keyword evidence="1" id="KW-0808">Transferase</keyword>
<dbReference type="Pfam" id="PF01504">
    <property type="entry name" value="PIP5K"/>
    <property type="match status" value="1"/>
</dbReference>
<evidence type="ECO:0000313" key="5">
    <source>
        <dbReference type="Proteomes" id="UP000703661"/>
    </source>
</evidence>
<name>A0A9P6SSA8_9FUNG</name>
<dbReference type="GO" id="GO:0010008">
    <property type="term" value="C:endosome membrane"/>
    <property type="evidence" value="ECO:0007669"/>
    <property type="project" value="TreeGrafter"/>
</dbReference>
<keyword evidence="1" id="KW-0547">Nucleotide-binding</keyword>
<keyword evidence="1" id="KW-0418">Kinase</keyword>
<protein>
    <recommendedName>
        <fullName evidence="3">PIPK domain-containing protein</fullName>
    </recommendedName>
</protein>
<reference evidence="4" key="1">
    <citation type="journal article" date="2020" name="Fungal Divers.">
        <title>Resolving the Mortierellaceae phylogeny through synthesis of multi-gene phylogenetics and phylogenomics.</title>
        <authorList>
            <person name="Vandepol N."/>
            <person name="Liber J."/>
            <person name="Desiro A."/>
            <person name="Na H."/>
            <person name="Kennedy M."/>
            <person name="Barry K."/>
            <person name="Grigoriev I.V."/>
            <person name="Miller A.N."/>
            <person name="O'Donnell K."/>
            <person name="Stajich J.E."/>
            <person name="Bonito G."/>
        </authorList>
    </citation>
    <scope>NUCLEOTIDE SEQUENCE</scope>
    <source>
        <strain evidence="4">NRRL 2769</strain>
    </source>
</reference>
<dbReference type="Gene3D" id="3.30.810.10">
    <property type="entry name" value="2-Layer Sandwich"/>
    <property type="match status" value="1"/>
</dbReference>
<feature type="region of interest" description="Disordered" evidence="2">
    <location>
        <begin position="153"/>
        <end position="172"/>
    </location>
</feature>
<organism evidence="4 5">
    <name type="scientific">Entomortierella chlamydospora</name>
    <dbReference type="NCBI Taxonomy" id="101097"/>
    <lineage>
        <taxon>Eukaryota</taxon>
        <taxon>Fungi</taxon>
        <taxon>Fungi incertae sedis</taxon>
        <taxon>Mucoromycota</taxon>
        <taxon>Mortierellomycotina</taxon>
        <taxon>Mortierellomycetes</taxon>
        <taxon>Mortierellales</taxon>
        <taxon>Mortierellaceae</taxon>
        <taxon>Entomortierella</taxon>
    </lineage>
</organism>
<dbReference type="SUPFAM" id="SSF56104">
    <property type="entry name" value="SAICAR synthase-like"/>
    <property type="match status" value="1"/>
</dbReference>
<dbReference type="InterPro" id="IPR002498">
    <property type="entry name" value="PInositol-4-P-4/5-kinase_core"/>
</dbReference>
<dbReference type="GO" id="GO:0005524">
    <property type="term" value="F:ATP binding"/>
    <property type="evidence" value="ECO:0007669"/>
    <property type="project" value="UniProtKB-UniRule"/>
</dbReference>
<evidence type="ECO:0000256" key="2">
    <source>
        <dbReference type="SAM" id="MobiDB-lite"/>
    </source>
</evidence>
<dbReference type="EMBL" id="JAAAID010003912">
    <property type="protein sequence ID" value="KAF9995154.1"/>
    <property type="molecule type" value="Genomic_DNA"/>
</dbReference>
<dbReference type="PROSITE" id="PS51455">
    <property type="entry name" value="PIPK"/>
    <property type="match status" value="1"/>
</dbReference>
<feature type="domain" description="PIPK" evidence="3">
    <location>
        <begin position="1"/>
        <end position="68"/>
    </location>
</feature>
<dbReference type="AlphaFoldDB" id="A0A9P6SSA8"/>
<comment type="caution">
    <text evidence="4">The sequence shown here is derived from an EMBL/GenBank/DDBJ whole genome shotgun (WGS) entry which is preliminary data.</text>
</comment>
<sequence>MDYSLVVGVDDERKELVVGIVDSIGTYAGYKRIESKGKTTLRGAKDSVTVLPPQQYKTRFKEAMERYFLVYQNAVEQNQEAMREATNVTIPSTIPEVSKETLTTPGLEQKLKNKTSGYLEKMSKALLSSKVTGDMASSTALSATDQNDKLIEASDNVEHRGQKLPRVFRPLN</sequence>
<gene>
    <name evidence="4" type="ORF">BGZ80_007594</name>
</gene>
<accession>A0A9P6SSA8</accession>
<dbReference type="PANTHER" id="PTHR45748:SF7">
    <property type="entry name" value="1-PHOSPHATIDYLINOSITOL 3-PHOSPHATE 5-KINASE-RELATED"/>
    <property type="match status" value="1"/>
</dbReference>